<organism evidence="1 2">
    <name type="scientific">Phlebia brevispora</name>
    <dbReference type="NCBI Taxonomy" id="194682"/>
    <lineage>
        <taxon>Eukaryota</taxon>
        <taxon>Fungi</taxon>
        <taxon>Dikarya</taxon>
        <taxon>Basidiomycota</taxon>
        <taxon>Agaricomycotina</taxon>
        <taxon>Agaricomycetes</taxon>
        <taxon>Polyporales</taxon>
        <taxon>Meruliaceae</taxon>
        <taxon>Phlebia</taxon>
    </lineage>
</organism>
<gene>
    <name evidence="1" type="ORF">NM688_g2700</name>
</gene>
<reference evidence="1" key="1">
    <citation type="submission" date="2022-07" db="EMBL/GenBank/DDBJ databases">
        <title>Genome Sequence of Phlebia brevispora.</title>
        <authorList>
            <person name="Buettner E."/>
        </authorList>
    </citation>
    <scope>NUCLEOTIDE SEQUENCE</scope>
    <source>
        <strain evidence="1">MPL23</strain>
    </source>
</reference>
<dbReference type="EMBL" id="JANHOG010000353">
    <property type="protein sequence ID" value="KAJ3555220.1"/>
    <property type="molecule type" value="Genomic_DNA"/>
</dbReference>
<evidence type="ECO:0000313" key="1">
    <source>
        <dbReference type="EMBL" id="KAJ3555220.1"/>
    </source>
</evidence>
<sequence>MDPPDRGMIISPPPVYEESVADTLSTFDPEAFYGASDAGSVFSGGPSPISPVSRYGRRYSEASELVLPPEMGHRQDSSAASYRSAGQRSDDYSSYLNAAGLPTPPLSSSHHSSSIHSVLPPDTRGAPNGRSAYFAALETDDPAVIRTAFPQPPDHYPTTRQPRRGTNGSQGPTMQIPTAQPYQPEPPSPPFVFTFHDGQFGQMSLLPPENWRDNKTPLYIIDVHPNCFIPTSHITTLRRARTHNELVGRFEMGISRGEPTVFIGGTLYPMKDVFFKFRKVDSKLKVYYILRLASPMMYAETDSPRIAGPGCMVASDCTGIAGTKRSLCHQCWHESDSDHVPIARIKPASAQPPGSMSTRPPTTRLEIYVPMGPIIEEIIFSALIVERKRLSPSDGTKNEMLFN</sequence>
<accession>A0ACC1T7M0</accession>
<keyword evidence="2" id="KW-1185">Reference proteome</keyword>
<name>A0ACC1T7M0_9APHY</name>
<protein>
    <submittedName>
        <fullName evidence="1">Uncharacterized protein</fullName>
    </submittedName>
</protein>
<evidence type="ECO:0000313" key="2">
    <source>
        <dbReference type="Proteomes" id="UP001148662"/>
    </source>
</evidence>
<proteinExistence type="predicted"/>
<dbReference type="Proteomes" id="UP001148662">
    <property type="component" value="Unassembled WGS sequence"/>
</dbReference>
<comment type="caution">
    <text evidence="1">The sequence shown here is derived from an EMBL/GenBank/DDBJ whole genome shotgun (WGS) entry which is preliminary data.</text>
</comment>